<evidence type="ECO:0008006" key="5">
    <source>
        <dbReference type="Google" id="ProtNLM"/>
    </source>
</evidence>
<feature type="region of interest" description="Disordered" evidence="2">
    <location>
        <begin position="267"/>
        <end position="299"/>
    </location>
</feature>
<reference evidence="3" key="1">
    <citation type="submission" date="2015-08" db="EMBL/GenBank/DDBJ databases">
        <title>Candidatus Bacteriodes Periocalifornicus.</title>
        <authorList>
            <person name="McLean J.S."/>
            <person name="Kelley S."/>
        </authorList>
    </citation>
    <scope>NUCLEOTIDE SEQUENCE [LARGE SCALE GENOMIC DNA]</scope>
    <source>
        <strain evidence="3">12B</strain>
    </source>
</reference>
<comment type="caution">
    <text evidence="3">The sequence shown here is derived from an EMBL/GenBank/DDBJ whole genome shotgun (WGS) entry which is preliminary data.</text>
</comment>
<evidence type="ECO:0000313" key="3">
    <source>
        <dbReference type="EMBL" id="KQM08990.1"/>
    </source>
</evidence>
<feature type="coiled-coil region" evidence="1">
    <location>
        <begin position="484"/>
        <end position="511"/>
    </location>
</feature>
<feature type="compositionally biased region" description="Pro residues" evidence="2">
    <location>
        <begin position="608"/>
        <end position="619"/>
    </location>
</feature>
<dbReference type="Proteomes" id="UP000054172">
    <property type="component" value="Unassembled WGS sequence"/>
</dbReference>
<evidence type="ECO:0000256" key="1">
    <source>
        <dbReference type="SAM" id="Coils"/>
    </source>
</evidence>
<keyword evidence="4" id="KW-1185">Reference proteome</keyword>
<name>A0A0Q4AY56_9BACT</name>
<proteinExistence type="predicted"/>
<evidence type="ECO:0000313" key="4">
    <source>
        <dbReference type="Proteomes" id="UP000054172"/>
    </source>
</evidence>
<feature type="compositionally biased region" description="Polar residues" evidence="2">
    <location>
        <begin position="567"/>
        <end position="584"/>
    </location>
</feature>
<dbReference type="STRING" id="1702214.AL399_04160"/>
<sequence length="834" mass="92048">MQARTHQLSYQFAEAKALYERYLPLAQREVLTDAVARERIAECQNALQLGESTMTPTLLSTLQVRWDSIPAATKGITRGYSIIEIPQSLMPSALRRTGEPTPLMGYPLSTPVGTRLVYTSRRTALGNTDIYLTHRVDETLWSRPVPLSSVVNSPYDEQLPLLSADGCTLYFSSQGHYGMGGFDIFVSRLDTVTQQWSAPENLGFPFNSPYDEFILSPPLGTDTLVLASTRNAPVGYVNIYTLLSDRHAVGKRIASAAELERAARFETVGSTPEAPPKAAAPQKRTVPTATKPFRPVDSDPEYQRELAKGFAQQKKADTLRVQLEKLREQLWNVKTVEQRKRVEARIVPIETEMLNAQRKADIHFAAANLVEQEYITGKRAVPAESAGQSAYSTDAPTHLYQAKPAKSIFQPDEIRTLAADADRLFTFMQEAKTIVRREGSGKGNKKVRVVEELSCIFTKRFQQAVQSTQNIYSNCLAVALMKSNRNAAVQLQVAEARAREAMRNAQAIRNNADSTAPCRSQFDALLLDALANRYFELGFAYTWGMDTFRTSVERRIVDLEILLQNSRPSLSMGNDGQELNTASVEPSDEQDSTVSEASKMPTETPIETPDPTPINPPKAPADSDPILFAASLGQGLTIKNPSPYTTGTPLPKDIPLPKGVVYKLQLGAYSNPVDPALFNGLFPVTAETLKNGKVTKYYAGEFYRYSEAEAGKPIAKKCGFPDAFVVAWYNGRNVPLARAQSLEGNTKASAKEHNTPDKEVPHYVAIGQFPAPLPEYVAKTLALLAPQKEIKRTPGQNSQWNYSVGPYPNKAQAQRLCDNLLACGLTEAKVTQEE</sequence>
<evidence type="ECO:0000256" key="2">
    <source>
        <dbReference type="SAM" id="MobiDB-lite"/>
    </source>
</evidence>
<dbReference type="PATRIC" id="fig|1702214.3.peg.1549"/>
<dbReference type="InterPro" id="IPR011659">
    <property type="entry name" value="WD40"/>
</dbReference>
<dbReference type="Pfam" id="PF07676">
    <property type="entry name" value="PD40"/>
    <property type="match status" value="2"/>
</dbReference>
<accession>A0A0Q4AY56</accession>
<feature type="region of interest" description="Disordered" evidence="2">
    <location>
        <begin position="567"/>
        <end position="621"/>
    </location>
</feature>
<dbReference type="EMBL" id="LIIK01000015">
    <property type="protein sequence ID" value="KQM08990.1"/>
    <property type="molecule type" value="Genomic_DNA"/>
</dbReference>
<keyword evidence="1" id="KW-0175">Coiled coil</keyword>
<organism evidence="3 4">
    <name type="scientific">Candidatus [Bacteroides] periocalifornicus</name>
    <dbReference type="NCBI Taxonomy" id="1702214"/>
    <lineage>
        <taxon>Bacteria</taxon>
        <taxon>Pseudomonadati</taxon>
        <taxon>Bacteroidota</taxon>
    </lineage>
</organism>
<dbReference type="AlphaFoldDB" id="A0A0Q4AY56"/>
<gene>
    <name evidence="3" type="ORF">AL399_04160</name>
</gene>
<protein>
    <recommendedName>
        <fullName evidence="5">SPOR domain-containing protein</fullName>
    </recommendedName>
</protein>